<accession>A0ABD3G8Y3</accession>
<evidence type="ECO:0000313" key="1">
    <source>
        <dbReference type="EMBL" id="KAL3674495.1"/>
    </source>
</evidence>
<name>A0ABD3G8Y3_9STRA</name>
<keyword evidence="2" id="KW-1185">Reference proteome</keyword>
<dbReference type="AlphaFoldDB" id="A0ABD3G8Y3"/>
<organism evidence="1 2">
    <name type="scientific">Phytophthora oleae</name>
    <dbReference type="NCBI Taxonomy" id="2107226"/>
    <lineage>
        <taxon>Eukaryota</taxon>
        <taxon>Sar</taxon>
        <taxon>Stramenopiles</taxon>
        <taxon>Oomycota</taxon>
        <taxon>Peronosporomycetes</taxon>
        <taxon>Peronosporales</taxon>
        <taxon>Peronosporaceae</taxon>
        <taxon>Phytophthora</taxon>
    </lineage>
</organism>
<sequence>MATRRINRSIQALDMETVKRYLNAPTRREDDPGFEVCQSTKDDWDRYVLSENQALHSRAMM</sequence>
<comment type="caution">
    <text evidence="1">The sequence shown here is derived from an EMBL/GenBank/DDBJ whole genome shotgun (WGS) entry which is preliminary data.</text>
</comment>
<proteinExistence type="predicted"/>
<dbReference type="Proteomes" id="UP001632037">
    <property type="component" value="Unassembled WGS sequence"/>
</dbReference>
<evidence type="ECO:0000313" key="2">
    <source>
        <dbReference type="Proteomes" id="UP001632037"/>
    </source>
</evidence>
<dbReference type="EMBL" id="JBIMZQ010000001">
    <property type="protein sequence ID" value="KAL3674495.1"/>
    <property type="molecule type" value="Genomic_DNA"/>
</dbReference>
<reference evidence="1 2" key="1">
    <citation type="submission" date="2024-09" db="EMBL/GenBank/DDBJ databases">
        <title>Genome sequencing and assembly of Phytophthora oleae, isolate VK10A, causative agent of rot of olive drupes.</title>
        <authorList>
            <person name="Conti Taguali S."/>
            <person name="Riolo M."/>
            <person name="La Spada F."/>
            <person name="Cacciola S.O."/>
            <person name="Dionisio G."/>
        </authorList>
    </citation>
    <scope>NUCLEOTIDE SEQUENCE [LARGE SCALE GENOMIC DNA]</scope>
    <source>
        <strain evidence="1 2">VK10A</strain>
    </source>
</reference>
<gene>
    <name evidence="1" type="ORF">V7S43_000443</name>
</gene>
<protein>
    <submittedName>
        <fullName evidence="1">Uncharacterized protein</fullName>
    </submittedName>
</protein>